<dbReference type="SUPFAM" id="SSF49464">
    <property type="entry name" value="Carboxypeptidase regulatory domain-like"/>
    <property type="match status" value="1"/>
</dbReference>
<dbReference type="PANTHER" id="PTHR40980:SF4">
    <property type="entry name" value="TONB-DEPENDENT RECEPTOR-LIKE BETA-BARREL DOMAIN-CONTAINING PROTEIN"/>
    <property type="match status" value="1"/>
</dbReference>
<dbReference type="InterPro" id="IPR036942">
    <property type="entry name" value="Beta-barrel_TonB_sf"/>
</dbReference>
<protein>
    <recommendedName>
        <fullName evidence="5">Outer membrane protein beta-barrel domain-containing protein</fullName>
    </recommendedName>
</protein>
<dbReference type="Pfam" id="PF14905">
    <property type="entry name" value="OMP_b-brl_3"/>
    <property type="match status" value="1"/>
</dbReference>
<comment type="caution">
    <text evidence="6">The sequence shown here is derived from an EMBL/GenBank/DDBJ whole genome shotgun (WGS) entry which is preliminary data.</text>
</comment>
<dbReference type="PANTHER" id="PTHR40980">
    <property type="entry name" value="PLUG DOMAIN-CONTAINING PROTEIN"/>
    <property type="match status" value="1"/>
</dbReference>
<dbReference type="SUPFAM" id="SSF56935">
    <property type="entry name" value="Porins"/>
    <property type="match status" value="1"/>
</dbReference>
<reference evidence="6 7" key="1">
    <citation type="submission" date="2020-08" db="EMBL/GenBank/DDBJ databases">
        <title>Genomic Encyclopedia of Type Strains, Phase IV (KMG-V): Genome sequencing to study the core and pangenomes of soil and plant-associated prokaryotes.</title>
        <authorList>
            <person name="Whitman W."/>
        </authorList>
    </citation>
    <scope>NUCLEOTIDE SEQUENCE [LARGE SCALE GENOMIC DNA]</scope>
    <source>
        <strain evidence="6 7">MP601</strain>
    </source>
</reference>
<dbReference type="EMBL" id="JACHCA010000006">
    <property type="protein sequence ID" value="MBB6128333.1"/>
    <property type="molecule type" value="Genomic_DNA"/>
</dbReference>
<keyword evidence="2" id="KW-0472">Membrane</keyword>
<dbReference type="RefSeq" id="WP_183587726.1">
    <property type="nucleotide sequence ID" value="NZ_JACHCA010000006.1"/>
</dbReference>
<dbReference type="Gene3D" id="2.60.40.1120">
    <property type="entry name" value="Carboxypeptidase-like, regulatory domain"/>
    <property type="match status" value="1"/>
</dbReference>
<feature type="chain" id="PRO_5032590934" description="Outer membrane protein beta-barrel domain-containing protein" evidence="4">
    <location>
        <begin position="20"/>
        <end position="796"/>
    </location>
</feature>
<evidence type="ECO:0000313" key="7">
    <source>
        <dbReference type="Proteomes" id="UP000548326"/>
    </source>
</evidence>
<evidence type="ECO:0000259" key="5">
    <source>
        <dbReference type="Pfam" id="PF14905"/>
    </source>
</evidence>
<keyword evidence="3" id="KW-0998">Cell outer membrane</keyword>
<dbReference type="Gene3D" id="2.40.170.20">
    <property type="entry name" value="TonB-dependent receptor, beta-barrel domain"/>
    <property type="match status" value="1"/>
</dbReference>
<dbReference type="Gene3D" id="2.170.130.10">
    <property type="entry name" value="TonB-dependent receptor, plug domain"/>
    <property type="match status" value="1"/>
</dbReference>
<dbReference type="InterPro" id="IPR041700">
    <property type="entry name" value="OMP_b-brl_3"/>
</dbReference>
<dbReference type="InterPro" id="IPR037066">
    <property type="entry name" value="Plug_dom_sf"/>
</dbReference>
<sequence>MKTLLFLVAMLLTILSTNAQQISGLVKGPDGQPLKGASLILKKAKDSTTVKLAVTDASGLYRLQAPAGNYFLTASHVGYELKNSVPVSITDTGITQLPDLVLLKAVKNLKEVAITAARPLIEVHTDKLILNVGSSLTAIGQDGLELLRKAPGVIVDQNGGLMLNGKNGVQIYINGKPSPLSGDDLTAFLHSLQASQIDAIEIIANPPAKFDAAGSAGIINIRLKKNTAFGTNGSVNAVYSVGTHSSYSTGLNMNHREGNTNIYGTYNFNDRKSAGYLNTDRVLSDTAFNQRYNQLNHLVTNNLQAGLDQQLNKTSSIGFIAGGSFASYNTDGSSTTPITFIPTGQVDKILQADNNTTRQRNSGSFNANYRYADKSGHTLGIDADYDLFRISNDQLQPNLYYNGSGNSFLYGETYHILSPTAINIFSIKADYEQNLWKGKLGFGAKVSATDCRNDLKQFNVLAAGDVFNNAVSDNFEYKEQIQAAYLNYNRDWRHWTMQLGLRAERTSAKGLSVPYSSTPDSAFSRDYTGLFPSGALTWRATDAQQWTLNFSRRLDRPSYSFLNPFVYRIDDYSARAGNTQLQPQYTNSLSLAYLYGQRLNISLNYSHVTGVFAIEADTVGHSRYVMINKNLAKQDVTSLTASYPIELKWYSAQVNLNSYYSRYQSPGINLSTYALEAFLQQDFDLGKGYRAELTTMYNSSAILQGTFKSKANSDVDAGIQKSLFSGKGSLRIAVTDIFHTQKNQVSSNVSGQQLQTVSGGETRLLRIAFNYRFGSNKVKPAKRHQTGAEEENRRTN</sequence>
<dbReference type="InterPro" id="IPR008969">
    <property type="entry name" value="CarboxyPept-like_regulatory"/>
</dbReference>
<dbReference type="Proteomes" id="UP000548326">
    <property type="component" value="Unassembled WGS sequence"/>
</dbReference>
<name>A0A841JB47_9SPHI</name>
<feature type="signal peptide" evidence="4">
    <location>
        <begin position="1"/>
        <end position="19"/>
    </location>
</feature>
<feature type="domain" description="Outer membrane protein beta-barrel" evidence="5">
    <location>
        <begin position="373"/>
        <end position="771"/>
    </location>
</feature>
<proteinExistence type="predicted"/>
<dbReference type="AlphaFoldDB" id="A0A841JB47"/>
<evidence type="ECO:0000256" key="1">
    <source>
        <dbReference type="ARBA" id="ARBA00004442"/>
    </source>
</evidence>
<accession>A0A841JB47</accession>
<evidence type="ECO:0000256" key="3">
    <source>
        <dbReference type="ARBA" id="ARBA00023237"/>
    </source>
</evidence>
<dbReference type="Pfam" id="PF13620">
    <property type="entry name" value="CarboxypepD_reg"/>
    <property type="match status" value="1"/>
</dbReference>
<comment type="subcellular location">
    <subcellularLocation>
        <location evidence="1">Cell outer membrane</location>
    </subcellularLocation>
</comment>
<evidence type="ECO:0000313" key="6">
    <source>
        <dbReference type="EMBL" id="MBB6128333.1"/>
    </source>
</evidence>
<organism evidence="6 7">
    <name type="scientific">Mucilaginibacter lappiensis</name>
    <dbReference type="NCBI Taxonomy" id="354630"/>
    <lineage>
        <taxon>Bacteria</taxon>
        <taxon>Pseudomonadati</taxon>
        <taxon>Bacteroidota</taxon>
        <taxon>Sphingobacteriia</taxon>
        <taxon>Sphingobacteriales</taxon>
        <taxon>Sphingobacteriaceae</taxon>
        <taxon>Mucilaginibacter</taxon>
    </lineage>
</organism>
<evidence type="ECO:0000256" key="4">
    <source>
        <dbReference type="SAM" id="SignalP"/>
    </source>
</evidence>
<dbReference type="GO" id="GO:0009279">
    <property type="term" value="C:cell outer membrane"/>
    <property type="evidence" value="ECO:0007669"/>
    <property type="project" value="UniProtKB-SubCell"/>
</dbReference>
<evidence type="ECO:0000256" key="2">
    <source>
        <dbReference type="ARBA" id="ARBA00023136"/>
    </source>
</evidence>
<keyword evidence="4" id="KW-0732">Signal</keyword>
<gene>
    <name evidence="6" type="ORF">HDF22_002454</name>
</gene>